<feature type="compositionally biased region" description="Polar residues" evidence="1">
    <location>
        <begin position="109"/>
        <end position="123"/>
    </location>
</feature>
<organism evidence="2 3">
    <name type="scientific">Hymenobacter jeollabukensis</name>
    <dbReference type="NCBI Taxonomy" id="2025313"/>
    <lineage>
        <taxon>Bacteria</taxon>
        <taxon>Pseudomonadati</taxon>
        <taxon>Bacteroidota</taxon>
        <taxon>Cytophagia</taxon>
        <taxon>Cytophagales</taxon>
        <taxon>Hymenobacteraceae</taxon>
        <taxon>Hymenobacter</taxon>
    </lineage>
</organism>
<dbReference type="OrthoDB" id="9813491at2"/>
<accession>A0A5R8WJ98</accession>
<dbReference type="InterPro" id="IPR038735">
    <property type="entry name" value="MSMEG_1276-like_NTP-PPase_dom"/>
</dbReference>
<evidence type="ECO:0000256" key="1">
    <source>
        <dbReference type="SAM" id="MobiDB-lite"/>
    </source>
</evidence>
<evidence type="ECO:0008006" key="4">
    <source>
        <dbReference type="Google" id="ProtNLM"/>
    </source>
</evidence>
<reference evidence="2 3" key="1">
    <citation type="submission" date="2019-05" db="EMBL/GenBank/DDBJ databases">
        <title>Hymenobacter edaphi sp. nov., isolated from abandoned arsenic-contaminated farmland soil.</title>
        <authorList>
            <person name="Nie L."/>
        </authorList>
    </citation>
    <scope>NUCLEOTIDE SEQUENCE [LARGE SCALE GENOMIC DNA]</scope>
    <source>
        <strain evidence="2 3">1-3-3-8</strain>
    </source>
</reference>
<sequence length="123" mass="13921">MEYCKLIRDFIPDIISASGRRCETRVLGEQAYQDALREKLVEEALEVKSAPLAELAIELADVLEVIAALATAHGIRMEEIQQLQAARRQERGGFQAQLQLLKIHEEKPQQPTHTPSKSNQHEH</sequence>
<name>A0A5R8WJ98_9BACT</name>
<feature type="region of interest" description="Disordered" evidence="1">
    <location>
        <begin position="100"/>
        <end position="123"/>
    </location>
</feature>
<evidence type="ECO:0000313" key="3">
    <source>
        <dbReference type="Proteomes" id="UP000305517"/>
    </source>
</evidence>
<dbReference type="Proteomes" id="UP000305517">
    <property type="component" value="Unassembled WGS sequence"/>
</dbReference>
<comment type="caution">
    <text evidence="2">The sequence shown here is derived from an EMBL/GenBank/DDBJ whole genome shotgun (WGS) entry which is preliminary data.</text>
</comment>
<dbReference type="AlphaFoldDB" id="A0A5R8WJ98"/>
<dbReference type="EMBL" id="VAJM01000015">
    <property type="protein sequence ID" value="TLM88975.1"/>
    <property type="molecule type" value="Genomic_DNA"/>
</dbReference>
<keyword evidence="3" id="KW-1185">Reference proteome</keyword>
<protein>
    <recommendedName>
        <fullName evidence="4">Phosphoribosyl-ATP pyrophosphohydrolase</fullName>
    </recommendedName>
</protein>
<proteinExistence type="predicted"/>
<dbReference type="RefSeq" id="WP_138081304.1">
    <property type="nucleotide sequence ID" value="NZ_VAJM01000015.1"/>
</dbReference>
<dbReference type="SUPFAM" id="SSF101386">
    <property type="entry name" value="all-alpha NTP pyrophosphatases"/>
    <property type="match status" value="1"/>
</dbReference>
<dbReference type="CDD" id="cd11532">
    <property type="entry name" value="NTP-PPase_COG4997"/>
    <property type="match status" value="1"/>
</dbReference>
<evidence type="ECO:0000313" key="2">
    <source>
        <dbReference type="EMBL" id="TLM88975.1"/>
    </source>
</evidence>
<gene>
    <name evidence="2" type="ORF">FDY95_22600</name>
</gene>